<feature type="transmembrane region" description="Helical" evidence="1">
    <location>
        <begin position="83"/>
        <end position="105"/>
    </location>
</feature>
<evidence type="ECO:0000259" key="2">
    <source>
        <dbReference type="Pfam" id="PF06580"/>
    </source>
</evidence>
<dbReference type="PANTHER" id="PTHR34220:SF7">
    <property type="entry name" value="SENSOR HISTIDINE KINASE YPDA"/>
    <property type="match status" value="1"/>
</dbReference>
<proteinExistence type="predicted"/>
<dbReference type="InterPro" id="IPR010559">
    <property type="entry name" value="Sig_transdc_His_kin_internal"/>
</dbReference>
<dbReference type="Gene3D" id="3.30.565.10">
    <property type="entry name" value="Histidine kinase-like ATPase, C-terminal domain"/>
    <property type="match status" value="1"/>
</dbReference>
<dbReference type="SUPFAM" id="SSF55874">
    <property type="entry name" value="ATPase domain of HSP90 chaperone/DNA topoisomerase II/histidine kinase"/>
    <property type="match status" value="1"/>
</dbReference>
<evidence type="ECO:0000256" key="1">
    <source>
        <dbReference type="SAM" id="Phobius"/>
    </source>
</evidence>
<dbReference type="GO" id="GO:0016020">
    <property type="term" value="C:membrane"/>
    <property type="evidence" value="ECO:0007669"/>
    <property type="project" value="InterPro"/>
</dbReference>
<feature type="transmembrane region" description="Helical" evidence="1">
    <location>
        <begin position="137"/>
        <end position="158"/>
    </location>
</feature>
<evidence type="ECO:0000313" key="4">
    <source>
        <dbReference type="Proteomes" id="UP000294752"/>
    </source>
</evidence>
<feature type="transmembrane region" description="Helical" evidence="1">
    <location>
        <begin position="51"/>
        <end position="76"/>
    </location>
</feature>
<keyword evidence="1" id="KW-0472">Membrane</keyword>
<reference evidence="3 4" key="1">
    <citation type="submission" date="2019-03" db="EMBL/GenBank/DDBJ databases">
        <title>Genomic Encyclopedia of Type Strains, Phase III (KMG-III): the genomes of soil and plant-associated and newly described type strains.</title>
        <authorList>
            <person name="Whitman W."/>
        </authorList>
    </citation>
    <scope>NUCLEOTIDE SEQUENCE [LARGE SCALE GENOMIC DNA]</scope>
    <source>
        <strain evidence="3 4">CGMCC 1.12801</strain>
    </source>
</reference>
<protein>
    <submittedName>
        <fullName evidence="3">Histidine kinase</fullName>
    </submittedName>
</protein>
<dbReference type="OrthoDB" id="9792992at2"/>
<dbReference type="Proteomes" id="UP000294752">
    <property type="component" value="Unassembled WGS sequence"/>
</dbReference>
<keyword evidence="1" id="KW-0812">Transmembrane</keyword>
<evidence type="ECO:0000313" key="3">
    <source>
        <dbReference type="EMBL" id="TDS14854.1"/>
    </source>
</evidence>
<keyword evidence="3" id="KW-0808">Transferase</keyword>
<dbReference type="InterPro" id="IPR036890">
    <property type="entry name" value="HATPase_C_sf"/>
</dbReference>
<keyword evidence="3" id="KW-0418">Kinase</keyword>
<organism evidence="3 4">
    <name type="scientific">Sphingobacterium paludis</name>
    <dbReference type="NCBI Taxonomy" id="1476465"/>
    <lineage>
        <taxon>Bacteria</taxon>
        <taxon>Pseudomonadati</taxon>
        <taxon>Bacteroidota</taxon>
        <taxon>Sphingobacteriia</taxon>
        <taxon>Sphingobacteriales</taxon>
        <taxon>Sphingobacteriaceae</taxon>
        <taxon>Sphingobacterium</taxon>
    </lineage>
</organism>
<dbReference type="RefSeq" id="WP_133639879.1">
    <property type="nucleotide sequence ID" value="NZ_SNZV01000003.1"/>
</dbReference>
<dbReference type="Pfam" id="PF06580">
    <property type="entry name" value="His_kinase"/>
    <property type="match status" value="1"/>
</dbReference>
<accession>A0A4R7D594</accession>
<dbReference type="InterPro" id="IPR050640">
    <property type="entry name" value="Bact_2-comp_sensor_kinase"/>
</dbReference>
<dbReference type="AlphaFoldDB" id="A0A4R7D594"/>
<comment type="caution">
    <text evidence="3">The sequence shown here is derived from an EMBL/GenBank/DDBJ whole genome shotgun (WGS) entry which is preliminary data.</text>
</comment>
<feature type="transmembrane region" description="Helical" evidence="1">
    <location>
        <begin position="20"/>
        <end position="39"/>
    </location>
</feature>
<name>A0A4R7D594_9SPHI</name>
<keyword evidence="4" id="KW-1185">Reference proteome</keyword>
<dbReference type="EMBL" id="SNZV01000003">
    <property type="protein sequence ID" value="TDS14854.1"/>
    <property type="molecule type" value="Genomic_DNA"/>
</dbReference>
<keyword evidence="1" id="KW-1133">Transmembrane helix</keyword>
<dbReference type="PANTHER" id="PTHR34220">
    <property type="entry name" value="SENSOR HISTIDINE KINASE YPDA"/>
    <property type="match status" value="1"/>
</dbReference>
<sequence length="378" mass="44212">MITNNELSLLYTKPQIRISIHLLFWGCVFIFLCFFNHLPLFNTTSFSRISLLSNATFLVAIILNHYFFFIIILPLIRRKKWLLLFLAVVSGYISSIYLATVPLWISQMAYPDNKAYLAKLNFYGVRSWSDLFSYGPMIWAFTTIFFYNFATILLKTALDFYKSQREKLSAQKERNLMELHFLKMQIQPHFLFNTLNNIYGMVIDNELAANSITRLSDLLRFSITGSKKDWILLKEEVGFLTDYINLEKIRHKPEKLNLEVDFHHVSESELKIRPLLLINFIENAFKHGVNASASTSWVTASLVEKDGLLKFIVRNSKPVIVPKDKKEDERRVLRHTHEGGIGLINVRRRLELEYPEKHTLSSRETDTEYSVELVLDLR</sequence>
<feature type="domain" description="Signal transduction histidine kinase internal region" evidence="2">
    <location>
        <begin position="177"/>
        <end position="252"/>
    </location>
</feature>
<dbReference type="GO" id="GO:0000155">
    <property type="term" value="F:phosphorelay sensor kinase activity"/>
    <property type="evidence" value="ECO:0007669"/>
    <property type="project" value="InterPro"/>
</dbReference>
<gene>
    <name evidence="3" type="ORF">B0I21_103354</name>
</gene>